<dbReference type="Proteomes" id="UP001302321">
    <property type="component" value="Unassembled WGS sequence"/>
</dbReference>
<feature type="compositionally biased region" description="Low complexity" evidence="1">
    <location>
        <begin position="199"/>
        <end position="211"/>
    </location>
</feature>
<feature type="signal peptide" evidence="2">
    <location>
        <begin position="1"/>
        <end position="23"/>
    </location>
</feature>
<keyword evidence="4" id="KW-1185">Reference proteome</keyword>
<gene>
    <name evidence="3" type="ORF">QBC36DRAFT_370026</name>
</gene>
<feature type="compositionally biased region" description="Low complexity" evidence="1">
    <location>
        <begin position="173"/>
        <end position="185"/>
    </location>
</feature>
<keyword evidence="2" id="KW-0732">Signal</keyword>
<evidence type="ECO:0000256" key="2">
    <source>
        <dbReference type="SAM" id="SignalP"/>
    </source>
</evidence>
<dbReference type="EMBL" id="MU866780">
    <property type="protein sequence ID" value="KAK4170767.1"/>
    <property type="molecule type" value="Genomic_DNA"/>
</dbReference>
<dbReference type="AlphaFoldDB" id="A0AAN7A393"/>
<accession>A0AAN7A393</accession>
<organism evidence="3 4">
    <name type="scientific">Triangularia setosa</name>
    <dbReference type="NCBI Taxonomy" id="2587417"/>
    <lineage>
        <taxon>Eukaryota</taxon>
        <taxon>Fungi</taxon>
        <taxon>Dikarya</taxon>
        <taxon>Ascomycota</taxon>
        <taxon>Pezizomycotina</taxon>
        <taxon>Sordariomycetes</taxon>
        <taxon>Sordariomycetidae</taxon>
        <taxon>Sordariales</taxon>
        <taxon>Podosporaceae</taxon>
        <taxon>Triangularia</taxon>
    </lineage>
</organism>
<evidence type="ECO:0000313" key="4">
    <source>
        <dbReference type="Proteomes" id="UP001302321"/>
    </source>
</evidence>
<sequence length="386" mass="40550">MRSSFLLASSLLVILGAATPAELQQPDDNCIQDELLNCFSSSLVQASQYCTSSIVTATGFTEVVTVTPTVTITNAVTVTAIVTQSPPPRLRRRKRGCSHRPPLDCLRGFASSVEPFQFASACSCIGIASTTEVATVTADATDTVVETPTVTGYLTVTVPPLEEEPTPEPTPEPTTSSTSETTSETSAEESILEPTPTPTSEASVATSVEESIQQPPTTPAPEPSTATTSVAESITSSTPPPAITNGDFNSLEGWTVSLLNGGATARAIPYGAGGNHAMELYTSYFLRSSPAAITVNQRIICEPGASYRLTTQFSIVSSYSNGNPWSIVLGSATLTSGSGASVAWNQASRIFVCSGTPSANDFMYRMQSNTAREARMLVDFVTVTRV</sequence>
<protein>
    <recommendedName>
        <fullName evidence="5">CBM-cenC domain-containing protein</fullName>
    </recommendedName>
</protein>
<reference evidence="3" key="1">
    <citation type="journal article" date="2023" name="Mol. Phylogenet. Evol.">
        <title>Genome-scale phylogeny and comparative genomics of the fungal order Sordariales.</title>
        <authorList>
            <person name="Hensen N."/>
            <person name="Bonometti L."/>
            <person name="Westerberg I."/>
            <person name="Brannstrom I.O."/>
            <person name="Guillou S."/>
            <person name="Cros-Aarteil S."/>
            <person name="Calhoun S."/>
            <person name="Haridas S."/>
            <person name="Kuo A."/>
            <person name="Mondo S."/>
            <person name="Pangilinan J."/>
            <person name="Riley R."/>
            <person name="LaButti K."/>
            <person name="Andreopoulos B."/>
            <person name="Lipzen A."/>
            <person name="Chen C."/>
            <person name="Yan M."/>
            <person name="Daum C."/>
            <person name="Ng V."/>
            <person name="Clum A."/>
            <person name="Steindorff A."/>
            <person name="Ohm R.A."/>
            <person name="Martin F."/>
            <person name="Silar P."/>
            <person name="Natvig D.O."/>
            <person name="Lalanne C."/>
            <person name="Gautier V."/>
            <person name="Ament-Velasquez S.L."/>
            <person name="Kruys A."/>
            <person name="Hutchinson M.I."/>
            <person name="Powell A.J."/>
            <person name="Barry K."/>
            <person name="Miller A.N."/>
            <person name="Grigoriev I.V."/>
            <person name="Debuchy R."/>
            <person name="Gladieux P."/>
            <person name="Hiltunen Thoren M."/>
            <person name="Johannesson H."/>
        </authorList>
    </citation>
    <scope>NUCLEOTIDE SEQUENCE</scope>
    <source>
        <strain evidence="3">CBS 892.96</strain>
    </source>
</reference>
<evidence type="ECO:0000313" key="3">
    <source>
        <dbReference type="EMBL" id="KAK4170767.1"/>
    </source>
</evidence>
<name>A0AAN7A393_9PEZI</name>
<feature type="chain" id="PRO_5042957188" description="CBM-cenC domain-containing protein" evidence="2">
    <location>
        <begin position="24"/>
        <end position="386"/>
    </location>
</feature>
<evidence type="ECO:0000256" key="1">
    <source>
        <dbReference type="SAM" id="MobiDB-lite"/>
    </source>
</evidence>
<feature type="region of interest" description="Disordered" evidence="1">
    <location>
        <begin position="156"/>
        <end position="246"/>
    </location>
</feature>
<evidence type="ECO:0008006" key="5">
    <source>
        <dbReference type="Google" id="ProtNLM"/>
    </source>
</evidence>
<comment type="caution">
    <text evidence="3">The sequence shown here is derived from an EMBL/GenBank/DDBJ whole genome shotgun (WGS) entry which is preliminary data.</text>
</comment>
<proteinExistence type="predicted"/>
<reference evidence="3" key="2">
    <citation type="submission" date="2023-05" db="EMBL/GenBank/DDBJ databases">
        <authorList>
            <consortium name="Lawrence Berkeley National Laboratory"/>
            <person name="Steindorff A."/>
            <person name="Hensen N."/>
            <person name="Bonometti L."/>
            <person name="Westerberg I."/>
            <person name="Brannstrom I.O."/>
            <person name="Guillou S."/>
            <person name="Cros-Aarteil S."/>
            <person name="Calhoun S."/>
            <person name="Haridas S."/>
            <person name="Kuo A."/>
            <person name="Mondo S."/>
            <person name="Pangilinan J."/>
            <person name="Riley R."/>
            <person name="Labutti K."/>
            <person name="Andreopoulos B."/>
            <person name="Lipzen A."/>
            <person name="Chen C."/>
            <person name="Yanf M."/>
            <person name="Daum C."/>
            <person name="Ng V."/>
            <person name="Clum A."/>
            <person name="Ohm R."/>
            <person name="Martin F."/>
            <person name="Silar P."/>
            <person name="Natvig D."/>
            <person name="Lalanne C."/>
            <person name="Gautier V."/>
            <person name="Ament-Velasquez S.L."/>
            <person name="Kruys A."/>
            <person name="Hutchinson M.I."/>
            <person name="Powell A.J."/>
            <person name="Barry K."/>
            <person name="Miller A.N."/>
            <person name="Grigoriev I.V."/>
            <person name="Debuchy R."/>
            <person name="Gladieux P."/>
            <person name="Thoren M.H."/>
            <person name="Johannesson H."/>
        </authorList>
    </citation>
    <scope>NUCLEOTIDE SEQUENCE</scope>
    <source>
        <strain evidence="3">CBS 892.96</strain>
    </source>
</reference>